<evidence type="ECO:0000313" key="8">
    <source>
        <dbReference type="Proteomes" id="UP000245872"/>
    </source>
</evidence>
<dbReference type="InterPro" id="IPR017907">
    <property type="entry name" value="Znf_RING_CS"/>
</dbReference>
<evidence type="ECO:0000256" key="1">
    <source>
        <dbReference type="ARBA" id="ARBA00022723"/>
    </source>
</evidence>
<accession>A0A2Z3L7S0</accession>
<feature type="compositionally biased region" description="Low complexity" evidence="4">
    <location>
        <begin position="46"/>
        <end position="56"/>
    </location>
</feature>
<dbReference type="Proteomes" id="UP000245872">
    <property type="component" value="Chromosome"/>
</dbReference>
<protein>
    <recommendedName>
        <fullName evidence="6">RING-type domain-containing protein</fullName>
    </recommendedName>
</protein>
<feature type="signal peptide" evidence="5">
    <location>
        <begin position="1"/>
        <end position="19"/>
    </location>
</feature>
<evidence type="ECO:0000256" key="2">
    <source>
        <dbReference type="ARBA" id="ARBA00022771"/>
    </source>
</evidence>
<feature type="domain" description="RING-type" evidence="6">
    <location>
        <begin position="140"/>
        <end position="195"/>
    </location>
</feature>
<keyword evidence="1" id="KW-0479">Metal-binding</keyword>
<dbReference type="RefSeq" id="WP_109996944.1">
    <property type="nucleotide sequence ID" value="NZ_CP029619.1"/>
</dbReference>
<dbReference type="PROSITE" id="PS00518">
    <property type="entry name" value="ZF_RING_1"/>
    <property type="match status" value="1"/>
</dbReference>
<dbReference type="EMBL" id="CP029619">
    <property type="protein sequence ID" value="AWN81489.1"/>
    <property type="molecule type" value="Genomic_DNA"/>
</dbReference>
<keyword evidence="3" id="KW-0862">Zinc</keyword>
<dbReference type="PROSITE" id="PS50089">
    <property type="entry name" value="ZF_RING_2"/>
    <property type="match status" value="1"/>
</dbReference>
<sequence precursor="true">MVKFFKEIFLLWASLLFTAGTCSLSNKNPREEQELPENVLNRRNQRGNQEQQQQEQTARTCSLSNKNPRKEQELPKNVLNRRSQRGNQEQQQQKQIDKRIEDQEWLELPQEERLNIIRAIICSEIDKEQREKEDQQEDYCVICMHQMDGEGEPECSKVTLPQHIDQNGRMVCGHAFCLSCLCRSIKMQLVCPICRTTINEAFIKNIKNKTPLE</sequence>
<evidence type="ECO:0000256" key="4">
    <source>
        <dbReference type="SAM" id="MobiDB-lite"/>
    </source>
</evidence>
<dbReference type="Gene3D" id="3.30.40.10">
    <property type="entry name" value="Zinc/RING finger domain, C3HC4 (zinc finger)"/>
    <property type="match status" value="1"/>
</dbReference>
<evidence type="ECO:0000313" key="7">
    <source>
        <dbReference type="EMBL" id="AWN81489.1"/>
    </source>
</evidence>
<evidence type="ECO:0000256" key="5">
    <source>
        <dbReference type="SAM" id="SignalP"/>
    </source>
</evidence>
<dbReference type="GO" id="GO:0008270">
    <property type="term" value="F:zinc ion binding"/>
    <property type="evidence" value="ECO:0007669"/>
    <property type="project" value="UniProtKB-KW"/>
</dbReference>
<dbReference type="KEGG" id="cher:DK880_00153"/>
<dbReference type="SUPFAM" id="SSF57850">
    <property type="entry name" value="RING/U-box"/>
    <property type="match status" value="1"/>
</dbReference>
<dbReference type="InterPro" id="IPR013083">
    <property type="entry name" value="Znf_RING/FYVE/PHD"/>
</dbReference>
<feature type="chain" id="PRO_5016299432" description="RING-type domain-containing protein" evidence="5">
    <location>
        <begin position="20"/>
        <end position="213"/>
    </location>
</feature>
<keyword evidence="8" id="KW-1185">Reference proteome</keyword>
<gene>
    <name evidence="7" type="ORF">DK880_00153</name>
</gene>
<feature type="compositionally biased region" description="Low complexity" evidence="4">
    <location>
        <begin position="85"/>
        <end position="94"/>
    </location>
</feature>
<keyword evidence="2" id="KW-0863">Zinc-finger</keyword>
<evidence type="ECO:0000256" key="3">
    <source>
        <dbReference type="ARBA" id="ARBA00022833"/>
    </source>
</evidence>
<dbReference type="AlphaFoldDB" id="A0A2Z3L7S0"/>
<reference evidence="7 8" key="1">
    <citation type="submission" date="2018-05" db="EMBL/GenBank/DDBJ databases">
        <title>Candidatus Cardinium hertigii Genome Assembly.</title>
        <authorList>
            <person name="Showmaker K.C."/>
            <person name="Walden K.O."/>
            <person name="Fields C.J."/>
            <person name="Lambert K.N."/>
            <person name="Hudson M.E."/>
        </authorList>
    </citation>
    <scope>NUCLEOTIDE SEQUENCE [LARGE SCALE GENOMIC DNA]</scope>
    <source>
        <strain evidence="8">cHgTN10</strain>
    </source>
</reference>
<feature type="compositionally biased region" description="Polar residues" evidence="4">
    <location>
        <begin position="57"/>
        <end position="66"/>
    </location>
</feature>
<feature type="region of interest" description="Disordered" evidence="4">
    <location>
        <begin position="44"/>
        <end position="98"/>
    </location>
</feature>
<evidence type="ECO:0000259" key="6">
    <source>
        <dbReference type="PROSITE" id="PS50089"/>
    </source>
</evidence>
<organism evidence="7 8">
    <name type="scientific">Candidatus Cardinium hertigii</name>
    <dbReference type="NCBI Taxonomy" id="247481"/>
    <lineage>
        <taxon>Bacteria</taxon>
        <taxon>Pseudomonadati</taxon>
        <taxon>Bacteroidota</taxon>
        <taxon>Cytophagia</taxon>
        <taxon>Cytophagales</taxon>
        <taxon>Amoebophilaceae</taxon>
        <taxon>Candidatus Cardinium</taxon>
    </lineage>
</organism>
<keyword evidence="5" id="KW-0732">Signal</keyword>
<proteinExistence type="predicted"/>
<name>A0A2Z3L7S0_9BACT</name>
<dbReference type="InterPro" id="IPR001841">
    <property type="entry name" value="Znf_RING"/>
</dbReference>